<feature type="transmembrane region" description="Helical" evidence="2">
    <location>
        <begin position="351"/>
        <end position="369"/>
    </location>
</feature>
<feature type="transmembrane region" description="Helical" evidence="2">
    <location>
        <begin position="207"/>
        <end position="226"/>
    </location>
</feature>
<dbReference type="OrthoDB" id="4180150at2"/>
<keyword evidence="4" id="KW-1185">Reference proteome</keyword>
<evidence type="ECO:0000256" key="1">
    <source>
        <dbReference type="SAM" id="MobiDB-lite"/>
    </source>
</evidence>
<sequence length="448" mass="47749">MRTRIRLQIAAIAVGAALTAVAGWDYSEASSAWQEAIRDEVTRAGTDQDDVRRVYANEGPNAYRLAVTEIRAAALTVPARTDPTARTQQEIAAESAFALRSAAKPGTLLGERRYDLPDGGSDLAGRLADVRASHAPPPEPDDADRKGDGLARRAWNTSVLTAAFTGLIAVGASIRRRRPAVPVPVAVPVEFVPQPALATPDQRRASYLLLIIWAAGVLIPFVQLAYSSQEQRYQADAARHSVQARSDESVSRTRTEFSDTAMETAQESDVAATARQISAAYQGDRAAEAAAVLAQVETTAAERSVVVAHAMARVSPETPLARALTTQQHDWDRLTDLSARETRRADSASRVANMLLALIALVALIGPVIEYRRSQREEARAGAAPAPTPVTEPAVEVAAAAVPATGPGSRFVTGLAAGSTFGMIAALWLTRRIRVERAGSPDTSARNR</sequence>
<keyword evidence="2" id="KW-1133">Transmembrane helix</keyword>
<feature type="compositionally biased region" description="Basic and acidic residues" evidence="1">
    <location>
        <begin position="245"/>
        <end position="257"/>
    </location>
</feature>
<reference evidence="3 4" key="1">
    <citation type="submission" date="2018-05" db="EMBL/GenBank/DDBJ databases">
        <title>Genomic Encyclopedia of Archaeal and Bacterial Type Strains, Phase II (KMG-II): from individual species to whole genera.</title>
        <authorList>
            <person name="Goeker M."/>
        </authorList>
    </citation>
    <scope>NUCLEOTIDE SEQUENCE [LARGE SCALE GENOMIC DNA]</scope>
    <source>
        <strain evidence="3 4">DSM 45184</strain>
    </source>
</reference>
<name>A0A316ENJ5_9ACTN</name>
<dbReference type="RefSeq" id="WP_109601712.1">
    <property type="nucleotide sequence ID" value="NZ_BONA01000083.1"/>
</dbReference>
<evidence type="ECO:0000313" key="4">
    <source>
        <dbReference type="Proteomes" id="UP000245697"/>
    </source>
</evidence>
<evidence type="ECO:0000313" key="3">
    <source>
        <dbReference type="EMBL" id="PWK33271.1"/>
    </source>
</evidence>
<comment type="caution">
    <text evidence="3">The sequence shown here is derived from an EMBL/GenBank/DDBJ whole genome shotgun (WGS) entry which is preliminary data.</text>
</comment>
<dbReference type="AlphaFoldDB" id="A0A316ENJ5"/>
<organism evidence="3 4">
    <name type="scientific">Actinoplanes xinjiangensis</name>
    <dbReference type="NCBI Taxonomy" id="512350"/>
    <lineage>
        <taxon>Bacteria</taxon>
        <taxon>Bacillati</taxon>
        <taxon>Actinomycetota</taxon>
        <taxon>Actinomycetes</taxon>
        <taxon>Micromonosporales</taxon>
        <taxon>Micromonosporaceae</taxon>
        <taxon>Actinoplanes</taxon>
    </lineage>
</organism>
<feature type="region of interest" description="Disordered" evidence="1">
    <location>
        <begin position="239"/>
        <end position="264"/>
    </location>
</feature>
<dbReference type="Proteomes" id="UP000245697">
    <property type="component" value="Unassembled WGS sequence"/>
</dbReference>
<keyword evidence="2" id="KW-0472">Membrane</keyword>
<keyword evidence="2" id="KW-0812">Transmembrane</keyword>
<dbReference type="EMBL" id="QGGR01000028">
    <property type="protein sequence ID" value="PWK33271.1"/>
    <property type="molecule type" value="Genomic_DNA"/>
</dbReference>
<accession>A0A316ENJ5</accession>
<feature type="transmembrane region" description="Helical" evidence="2">
    <location>
        <begin position="411"/>
        <end position="430"/>
    </location>
</feature>
<protein>
    <submittedName>
        <fullName evidence="3">Uncharacterized protein</fullName>
    </submittedName>
</protein>
<proteinExistence type="predicted"/>
<evidence type="ECO:0000256" key="2">
    <source>
        <dbReference type="SAM" id="Phobius"/>
    </source>
</evidence>
<gene>
    <name evidence="3" type="ORF">BC793_12861</name>
</gene>